<organism evidence="2 3">
    <name type="scientific">Brunnivagina elsteri CCALA 953</name>
    <dbReference type="NCBI Taxonomy" id="987040"/>
    <lineage>
        <taxon>Bacteria</taxon>
        <taxon>Bacillati</taxon>
        <taxon>Cyanobacteriota</taxon>
        <taxon>Cyanophyceae</taxon>
        <taxon>Nostocales</taxon>
        <taxon>Calotrichaceae</taxon>
        <taxon>Brunnivagina</taxon>
    </lineage>
</organism>
<evidence type="ECO:0000256" key="1">
    <source>
        <dbReference type="SAM" id="Phobius"/>
    </source>
</evidence>
<comment type="caution">
    <text evidence="2">The sequence shown here is derived from an EMBL/GenBank/DDBJ whole genome shotgun (WGS) entry which is preliminary data.</text>
</comment>
<dbReference type="RefSeq" id="WP_095721662.1">
    <property type="nucleotide sequence ID" value="NZ_NTFS01000091.1"/>
</dbReference>
<feature type="transmembrane region" description="Helical" evidence="1">
    <location>
        <begin position="82"/>
        <end position="100"/>
    </location>
</feature>
<keyword evidence="1" id="KW-0472">Membrane</keyword>
<dbReference type="AlphaFoldDB" id="A0A2A2TL16"/>
<sequence length="147" mass="16974">MSYHYQQKITSLWNVFLLGTLFHTQLGLMPLFHGLSIANPNLHANEFKDVSSILWLMLLFFVIPILAIIGTNFTNSQAYKTAHFYLTILYSILNSLHLILDLGVKPIIWSQITLMLILLLVGLLLNFVSYQWMGEGTHKKQFHVQRD</sequence>
<feature type="transmembrane region" description="Helical" evidence="1">
    <location>
        <begin position="106"/>
        <end position="130"/>
    </location>
</feature>
<dbReference type="Proteomes" id="UP000218238">
    <property type="component" value="Unassembled WGS sequence"/>
</dbReference>
<proteinExistence type="predicted"/>
<feature type="transmembrane region" description="Helical" evidence="1">
    <location>
        <begin position="12"/>
        <end position="32"/>
    </location>
</feature>
<protein>
    <submittedName>
        <fullName evidence="2">Uncharacterized protein</fullName>
    </submittedName>
</protein>
<accession>A0A2A2TL16</accession>
<keyword evidence="3" id="KW-1185">Reference proteome</keyword>
<dbReference type="EMBL" id="NTFS01000091">
    <property type="protein sequence ID" value="PAX56141.1"/>
    <property type="molecule type" value="Genomic_DNA"/>
</dbReference>
<evidence type="ECO:0000313" key="3">
    <source>
        <dbReference type="Proteomes" id="UP000218238"/>
    </source>
</evidence>
<evidence type="ECO:0000313" key="2">
    <source>
        <dbReference type="EMBL" id="PAX56141.1"/>
    </source>
</evidence>
<dbReference type="OrthoDB" id="425089at2"/>
<keyword evidence="1" id="KW-0812">Transmembrane</keyword>
<keyword evidence="1" id="KW-1133">Transmembrane helix</keyword>
<reference evidence="2 3" key="1">
    <citation type="submission" date="2017-08" db="EMBL/GenBank/DDBJ databases">
        <title>Draft genome sequence of filamentous cyanobacterium Calothrix elsteri CCALA 953.</title>
        <authorList>
            <person name="Gagunashvili A.N."/>
            <person name="Elster J."/>
            <person name="Andresson O.S."/>
        </authorList>
    </citation>
    <scope>NUCLEOTIDE SEQUENCE [LARGE SCALE GENOMIC DNA]</scope>
    <source>
        <strain evidence="2 3">CCALA 953</strain>
    </source>
</reference>
<gene>
    <name evidence="2" type="ORF">CK510_10580</name>
</gene>
<feature type="transmembrane region" description="Helical" evidence="1">
    <location>
        <begin position="52"/>
        <end position="70"/>
    </location>
</feature>
<name>A0A2A2TL16_9CYAN</name>